<reference evidence="2 3" key="1">
    <citation type="submission" date="2018-10" db="EMBL/GenBank/DDBJ databases">
        <title>Genomic Encyclopedia of Type Strains, Phase IV (KMG-IV): sequencing the most valuable type-strain genomes for metagenomic binning, comparative biology and taxonomic classification.</title>
        <authorList>
            <person name="Goeker M."/>
        </authorList>
    </citation>
    <scope>NUCLEOTIDE SEQUENCE [LARGE SCALE GENOMIC DNA]</scope>
    <source>
        <strain evidence="2 3">DSM 15521</strain>
    </source>
</reference>
<dbReference type="RefSeq" id="WP_170137334.1">
    <property type="nucleotide sequence ID" value="NZ_RBIE01000001.1"/>
</dbReference>
<protein>
    <submittedName>
        <fullName evidence="2">Uncharacterized protein</fullName>
    </submittedName>
</protein>
<evidence type="ECO:0000313" key="2">
    <source>
        <dbReference type="EMBL" id="RKQ63724.1"/>
    </source>
</evidence>
<accession>A0A420W8V2</accession>
<organism evidence="2 3">
    <name type="scientific">Thermovibrio guaymasensis</name>
    <dbReference type="NCBI Taxonomy" id="240167"/>
    <lineage>
        <taxon>Bacteria</taxon>
        <taxon>Pseudomonadati</taxon>
        <taxon>Aquificota</taxon>
        <taxon>Aquificia</taxon>
        <taxon>Desulfurobacteriales</taxon>
        <taxon>Desulfurobacteriaceae</taxon>
        <taxon>Thermovibrio</taxon>
    </lineage>
</organism>
<keyword evidence="1" id="KW-1133">Transmembrane helix</keyword>
<evidence type="ECO:0000256" key="1">
    <source>
        <dbReference type="SAM" id="Phobius"/>
    </source>
</evidence>
<proteinExistence type="predicted"/>
<comment type="caution">
    <text evidence="2">The sequence shown here is derived from an EMBL/GenBank/DDBJ whole genome shotgun (WGS) entry which is preliminary data.</text>
</comment>
<evidence type="ECO:0000313" key="3">
    <source>
        <dbReference type="Proteomes" id="UP000280881"/>
    </source>
</evidence>
<dbReference type="EMBL" id="RBIE01000001">
    <property type="protein sequence ID" value="RKQ63724.1"/>
    <property type="molecule type" value="Genomic_DNA"/>
</dbReference>
<dbReference type="AlphaFoldDB" id="A0A420W8V2"/>
<feature type="transmembrane region" description="Helical" evidence="1">
    <location>
        <begin position="14"/>
        <end position="35"/>
    </location>
</feature>
<sequence>MAREVSSRDIEKEAWIVLAATLAILLLPILGVWFVKFVHWYSESFFMWL</sequence>
<dbReference type="Proteomes" id="UP000280881">
    <property type="component" value="Unassembled WGS sequence"/>
</dbReference>
<keyword evidence="3" id="KW-1185">Reference proteome</keyword>
<gene>
    <name evidence="2" type="ORF">C7457_0604</name>
</gene>
<name>A0A420W8V2_9BACT</name>
<keyword evidence="1" id="KW-0472">Membrane</keyword>
<keyword evidence="1" id="KW-0812">Transmembrane</keyword>